<evidence type="ECO:0000313" key="1">
    <source>
        <dbReference type="EMBL" id="TXG69419.1"/>
    </source>
</evidence>
<keyword evidence="2" id="KW-1185">Reference proteome</keyword>
<sequence length="79" mass="8948">MEMQSLSVNNSVDLVRILYSLMESAFIAQESLLCLLCLLPEDFVKREDIGDQFLHAGEELDVAREDKDVAEDVVERSDT</sequence>
<proteinExistence type="predicted"/>
<dbReference type="EMBL" id="VAHF01000002">
    <property type="protein sequence ID" value="TXG69419.1"/>
    <property type="molecule type" value="Genomic_DNA"/>
</dbReference>
<evidence type="ECO:0000313" key="2">
    <source>
        <dbReference type="Proteomes" id="UP000323000"/>
    </source>
</evidence>
<dbReference type="AlphaFoldDB" id="A0A5C7IK06"/>
<organism evidence="1 2">
    <name type="scientific">Acer yangbiense</name>
    <dbReference type="NCBI Taxonomy" id="1000413"/>
    <lineage>
        <taxon>Eukaryota</taxon>
        <taxon>Viridiplantae</taxon>
        <taxon>Streptophyta</taxon>
        <taxon>Embryophyta</taxon>
        <taxon>Tracheophyta</taxon>
        <taxon>Spermatophyta</taxon>
        <taxon>Magnoliopsida</taxon>
        <taxon>eudicotyledons</taxon>
        <taxon>Gunneridae</taxon>
        <taxon>Pentapetalae</taxon>
        <taxon>rosids</taxon>
        <taxon>malvids</taxon>
        <taxon>Sapindales</taxon>
        <taxon>Sapindaceae</taxon>
        <taxon>Hippocastanoideae</taxon>
        <taxon>Acereae</taxon>
        <taxon>Acer</taxon>
    </lineage>
</organism>
<reference evidence="2" key="1">
    <citation type="journal article" date="2019" name="Gigascience">
        <title>De novo genome assembly of the endangered Acer yangbiense, a plant species with extremely small populations endemic to Yunnan Province, China.</title>
        <authorList>
            <person name="Yang J."/>
            <person name="Wariss H.M."/>
            <person name="Tao L."/>
            <person name="Zhang R."/>
            <person name="Yun Q."/>
            <person name="Hollingsworth P."/>
            <person name="Dao Z."/>
            <person name="Luo G."/>
            <person name="Guo H."/>
            <person name="Ma Y."/>
            <person name="Sun W."/>
        </authorList>
    </citation>
    <scope>NUCLEOTIDE SEQUENCE [LARGE SCALE GENOMIC DNA]</scope>
    <source>
        <strain evidence="2">cv. Malutang</strain>
    </source>
</reference>
<protein>
    <submittedName>
        <fullName evidence="1">Uncharacterized protein</fullName>
    </submittedName>
</protein>
<dbReference type="Proteomes" id="UP000323000">
    <property type="component" value="Chromosome 2"/>
</dbReference>
<dbReference type="OrthoDB" id="10531935at2759"/>
<name>A0A5C7IK06_9ROSI</name>
<gene>
    <name evidence="1" type="ORF">EZV62_004354</name>
</gene>
<accession>A0A5C7IK06</accession>
<comment type="caution">
    <text evidence="1">The sequence shown here is derived from an EMBL/GenBank/DDBJ whole genome shotgun (WGS) entry which is preliminary data.</text>
</comment>